<dbReference type="InterPro" id="IPR000198">
    <property type="entry name" value="RhoGAP_dom"/>
</dbReference>
<dbReference type="SUPFAM" id="SSF48350">
    <property type="entry name" value="GTPase activation domain, GAP"/>
    <property type="match status" value="1"/>
</dbReference>
<dbReference type="SMART" id="SM00324">
    <property type="entry name" value="RhoGAP"/>
    <property type="match status" value="1"/>
</dbReference>
<dbReference type="PROSITE" id="PS50238">
    <property type="entry name" value="RHOGAP"/>
    <property type="match status" value="1"/>
</dbReference>
<reference evidence="3" key="1">
    <citation type="submission" date="2021-01" db="EMBL/GenBank/DDBJ databases">
        <authorList>
            <person name="Corre E."/>
            <person name="Pelletier E."/>
            <person name="Niang G."/>
            <person name="Scheremetjew M."/>
            <person name="Finn R."/>
            <person name="Kale V."/>
            <person name="Holt S."/>
            <person name="Cochrane G."/>
            <person name="Meng A."/>
            <person name="Brown T."/>
            <person name="Cohen L."/>
        </authorList>
    </citation>
    <scope>NUCLEOTIDE SEQUENCE</scope>
    <source>
        <strain evidence="3">CCMP1510</strain>
    </source>
</reference>
<proteinExistence type="predicted"/>
<dbReference type="CDD" id="cd00159">
    <property type="entry name" value="RhoGAP"/>
    <property type="match status" value="1"/>
</dbReference>
<dbReference type="GO" id="GO:0005096">
    <property type="term" value="F:GTPase activator activity"/>
    <property type="evidence" value="ECO:0007669"/>
    <property type="project" value="UniProtKB-KW"/>
</dbReference>
<sequence>MDGKNWESLADDETWSELHVFCRQKGKDSRNAYRVVAWIAGTQRVILNIKLNSSMDIKISDDWGELTENNSTLHYGMYFANSNQAHDTCLAISSALRELCAPSRRQLSTYSIVQKSANKAVLQDSWAENILVEAQRTFQDDFPYSKEEAEEEKRINLEQQHVKLSRKPSASLKSAAQTLSEQEYEETTQIVSDFSHDTHVTFNSKLSRYEGLPVGWSHVNKQFGVELQRIPRATSSRRTYTEKIPTLLLMLEDTLHELDGFDIVGIFRVAPDKDLCHAAREAIDTGESWTKDVHVVATLIKQFFRDLPPVGLFNCLSDSIITAIADGTYSESSVFSINSTNNNKEEDEKMLSSQLRAPLSSIERLTLGNSTFPEPQRTLCLWLLDLMADIVEKRDINRMTAHNMAVVMSPNLYSTQAENPMAALTMAQKVADCCQHLLDWRLRTR</sequence>
<keyword evidence="1" id="KW-0343">GTPase activation</keyword>
<feature type="domain" description="Rho-GAP" evidence="2">
    <location>
        <begin position="225"/>
        <end position="445"/>
    </location>
</feature>
<dbReference type="GO" id="GO:0007165">
    <property type="term" value="P:signal transduction"/>
    <property type="evidence" value="ECO:0007669"/>
    <property type="project" value="InterPro"/>
</dbReference>
<protein>
    <recommendedName>
        <fullName evidence="2">Rho-GAP domain-containing protein</fullName>
    </recommendedName>
</protein>
<dbReference type="Pfam" id="PF00620">
    <property type="entry name" value="RhoGAP"/>
    <property type="match status" value="1"/>
</dbReference>
<dbReference type="PANTHER" id="PTHR23177">
    <property type="entry name" value="MKIAA1688 PROTEIN"/>
    <property type="match status" value="1"/>
</dbReference>
<dbReference type="Gene3D" id="1.10.555.10">
    <property type="entry name" value="Rho GTPase activation protein"/>
    <property type="match status" value="1"/>
</dbReference>
<evidence type="ECO:0000256" key="1">
    <source>
        <dbReference type="ARBA" id="ARBA00022468"/>
    </source>
</evidence>
<evidence type="ECO:0000259" key="2">
    <source>
        <dbReference type="PROSITE" id="PS50238"/>
    </source>
</evidence>
<dbReference type="PANTHER" id="PTHR23177:SF35">
    <property type="entry name" value="RHO GTPASE-ACTIVATING PROTEIN GACA"/>
    <property type="match status" value="1"/>
</dbReference>
<name>A0A7S3K0I9_9STRA</name>
<evidence type="ECO:0000313" key="3">
    <source>
        <dbReference type="EMBL" id="CAE0371231.1"/>
    </source>
</evidence>
<dbReference type="InterPro" id="IPR008936">
    <property type="entry name" value="Rho_GTPase_activation_prot"/>
</dbReference>
<dbReference type="InterPro" id="IPR044785">
    <property type="entry name" value="RopGAP1-5"/>
</dbReference>
<accession>A0A7S3K0I9</accession>
<organism evidence="3">
    <name type="scientific">Aureoumbra lagunensis</name>
    <dbReference type="NCBI Taxonomy" id="44058"/>
    <lineage>
        <taxon>Eukaryota</taxon>
        <taxon>Sar</taxon>
        <taxon>Stramenopiles</taxon>
        <taxon>Ochrophyta</taxon>
        <taxon>Pelagophyceae</taxon>
        <taxon>Pelagomonadales</taxon>
        <taxon>Aureoumbra</taxon>
    </lineage>
</organism>
<dbReference type="AlphaFoldDB" id="A0A7S3K0I9"/>
<dbReference type="EMBL" id="HBIJ01018228">
    <property type="protein sequence ID" value="CAE0371231.1"/>
    <property type="molecule type" value="Transcribed_RNA"/>
</dbReference>
<gene>
    <name evidence="3" type="ORF">ALAG00032_LOCUS12013</name>
</gene>